<dbReference type="Proteomes" id="UP000321574">
    <property type="component" value="Unassembled WGS sequence"/>
</dbReference>
<evidence type="ECO:0000313" key="1">
    <source>
        <dbReference type="EMBL" id="TXL66746.1"/>
    </source>
</evidence>
<protein>
    <submittedName>
        <fullName evidence="1">DUF600 domain-containing protein</fullName>
    </submittedName>
</protein>
<reference evidence="1 2" key="1">
    <citation type="submission" date="2019-06" db="EMBL/GenBank/DDBJ databases">
        <title>Cerasibacillus sp. nov., isolated from maize field.</title>
        <authorList>
            <person name="Lin S.-Y."/>
            <person name="Tsai C.-F."/>
            <person name="Young C.-C."/>
        </authorList>
    </citation>
    <scope>NUCLEOTIDE SEQUENCE [LARGE SCALE GENOMIC DNA]</scope>
    <source>
        <strain evidence="1 2">CC-CFT480</strain>
    </source>
</reference>
<dbReference type="AlphaFoldDB" id="A0A5C8P0G6"/>
<gene>
    <name evidence="1" type="ORF">FHP05_05010</name>
</gene>
<dbReference type="EMBL" id="VDUW01000002">
    <property type="protein sequence ID" value="TXL66746.1"/>
    <property type="molecule type" value="Genomic_DNA"/>
</dbReference>
<sequence>MTKEFEDYLSELQTDMVLICSEYIDNRANDIYIYCSYEPNMYAFDFFYNINETILEKHQVNEMNSSKYAFDISQERQFKAMDIGIDNLKKIHKICKKFHWDMPTEIKLHYNVKQNHLKAKYKYELIYSNDETLLPDDVFNQWIEEVKNKIEG</sequence>
<accession>A0A5C8P0G6</accession>
<proteinExistence type="predicted"/>
<organism evidence="1 2">
    <name type="scientific">Cerasibacillus terrae</name>
    <dbReference type="NCBI Taxonomy" id="2498845"/>
    <lineage>
        <taxon>Bacteria</taxon>
        <taxon>Bacillati</taxon>
        <taxon>Bacillota</taxon>
        <taxon>Bacilli</taxon>
        <taxon>Bacillales</taxon>
        <taxon>Bacillaceae</taxon>
        <taxon>Cerasibacillus</taxon>
    </lineage>
</organism>
<keyword evidence="2" id="KW-1185">Reference proteome</keyword>
<comment type="caution">
    <text evidence="1">The sequence shown here is derived from an EMBL/GenBank/DDBJ whole genome shotgun (WGS) entry which is preliminary data.</text>
</comment>
<dbReference type="OrthoDB" id="2451627at2"/>
<evidence type="ECO:0000313" key="2">
    <source>
        <dbReference type="Proteomes" id="UP000321574"/>
    </source>
</evidence>
<name>A0A5C8P0G6_9BACI</name>
<dbReference type="RefSeq" id="WP_147666145.1">
    <property type="nucleotide sequence ID" value="NZ_VDUW01000002.1"/>
</dbReference>